<evidence type="ECO:0000259" key="1">
    <source>
        <dbReference type="Pfam" id="PF18480"/>
    </source>
</evidence>
<reference evidence="2 3" key="1">
    <citation type="submission" date="2016-10" db="EMBL/GenBank/DDBJ databases">
        <authorList>
            <person name="de Groot N.N."/>
        </authorList>
    </citation>
    <scope>NUCLEOTIDE SEQUENCE [LARGE SCALE GENOMIC DNA]</scope>
    <source>
        <strain evidence="2 3">CGMCC 1.10076</strain>
    </source>
</reference>
<proteinExistence type="predicted"/>
<dbReference type="EMBL" id="FNEZ01000011">
    <property type="protein sequence ID" value="SDK62703.1"/>
    <property type="molecule type" value="Genomic_DNA"/>
</dbReference>
<evidence type="ECO:0000313" key="2">
    <source>
        <dbReference type="EMBL" id="SDK62703.1"/>
    </source>
</evidence>
<accession>A0A1G9DFS0</accession>
<name>A0A1G9DFS0_9FLAO</name>
<dbReference type="Proteomes" id="UP000199580">
    <property type="component" value="Unassembled WGS sequence"/>
</dbReference>
<evidence type="ECO:0000313" key="3">
    <source>
        <dbReference type="Proteomes" id="UP000199580"/>
    </source>
</evidence>
<dbReference type="InterPro" id="IPR041049">
    <property type="entry name" value="DUF5615"/>
</dbReference>
<organism evidence="2 3">
    <name type="scientific">Flavobacterium noncentrifugens</name>
    <dbReference type="NCBI Taxonomy" id="1128970"/>
    <lineage>
        <taxon>Bacteria</taxon>
        <taxon>Pseudomonadati</taxon>
        <taxon>Bacteroidota</taxon>
        <taxon>Flavobacteriia</taxon>
        <taxon>Flavobacteriales</taxon>
        <taxon>Flavobacteriaceae</taxon>
        <taxon>Flavobacterium</taxon>
    </lineage>
</organism>
<gene>
    <name evidence="2" type="ORF">SAMN04487935_3807</name>
</gene>
<dbReference type="Pfam" id="PF18480">
    <property type="entry name" value="DUF5615"/>
    <property type="match status" value="1"/>
</dbReference>
<dbReference type="RefSeq" id="WP_091399435.1">
    <property type="nucleotide sequence ID" value="NZ_BKAI01000029.1"/>
</dbReference>
<feature type="domain" description="DUF5615" evidence="1">
    <location>
        <begin position="1"/>
        <end position="108"/>
    </location>
</feature>
<dbReference type="OrthoDB" id="27473at2"/>
<keyword evidence="3" id="KW-1185">Reference proteome</keyword>
<dbReference type="AlphaFoldDB" id="A0A1G9DFS0"/>
<protein>
    <submittedName>
        <fullName evidence="2">Predicted nuclease, contains PIN domain, potential toxin-antitoxin system component</fullName>
    </submittedName>
</protein>
<sequence>MRLLFDQNISHRILKILSDEFADSTSAKKENLIDSSDKSIWEFAKKANYIIVTQDSDFNDLNSLYGFPPKIIWIRTGNIRTEALANILKVHFKEIQDFEKNPNYGCFEILTLK</sequence>
<dbReference type="STRING" id="1128970.SAMN04487935_3807"/>